<accession>A0ABT1Q8C0</accession>
<feature type="compositionally biased region" description="Polar residues" evidence="1">
    <location>
        <begin position="176"/>
        <end position="192"/>
    </location>
</feature>
<comment type="caution">
    <text evidence="3">The sequence shown here is derived from an EMBL/GenBank/DDBJ whole genome shotgun (WGS) entry which is preliminary data.</text>
</comment>
<evidence type="ECO:0000313" key="3">
    <source>
        <dbReference type="EMBL" id="MCQ4118484.1"/>
    </source>
</evidence>
<dbReference type="InterPro" id="IPR045676">
    <property type="entry name" value="DUF6194"/>
</dbReference>
<evidence type="ECO:0000256" key="1">
    <source>
        <dbReference type="SAM" id="MobiDB-lite"/>
    </source>
</evidence>
<dbReference type="RefSeq" id="WP_255965982.1">
    <property type="nucleotide sequence ID" value="NZ_JANFQF010000003.1"/>
</dbReference>
<proteinExistence type="predicted"/>
<protein>
    <submittedName>
        <fullName evidence="3">DUF6194 family protein</fullName>
    </submittedName>
</protein>
<dbReference type="Pfam" id="PF19694">
    <property type="entry name" value="DUF6194"/>
    <property type="match status" value="1"/>
</dbReference>
<gene>
    <name evidence="3" type="ORF">NOF53_04740</name>
</gene>
<sequence length="192" mass="21251">MTAHDEEISALTQEDIVAVALELPGVTVVTASEEGGAPPSSWGDTFFSYNPDRDPPADQRFPFATIVTNDVEGWDTSSKLHRDGIFRLNISVGRDRFRELLGFVPAEHAEHSGGIDYSALDQLLPHPNYATQSWVSMLNPGVMTARHVRGLLTDAHARARARHTRPRRTKNADNGPLTQPRSWTPSPSEFRP</sequence>
<feature type="domain" description="DUF6194" evidence="2">
    <location>
        <begin position="12"/>
        <end position="166"/>
    </location>
</feature>
<keyword evidence="4" id="KW-1185">Reference proteome</keyword>
<evidence type="ECO:0000259" key="2">
    <source>
        <dbReference type="Pfam" id="PF19694"/>
    </source>
</evidence>
<name>A0ABT1Q8C0_9NOCA</name>
<organism evidence="3 4">
    <name type="scientific">Rhodococcus tibetensis</name>
    <dbReference type="NCBI Taxonomy" id="2965064"/>
    <lineage>
        <taxon>Bacteria</taxon>
        <taxon>Bacillati</taxon>
        <taxon>Actinomycetota</taxon>
        <taxon>Actinomycetes</taxon>
        <taxon>Mycobacteriales</taxon>
        <taxon>Nocardiaceae</taxon>
        <taxon>Rhodococcus</taxon>
    </lineage>
</organism>
<dbReference type="EMBL" id="JANFQF010000003">
    <property type="protein sequence ID" value="MCQ4118484.1"/>
    <property type="molecule type" value="Genomic_DNA"/>
</dbReference>
<dbReference type="Proteomes" id="UP001524501">
    <property type="component" value="Unassembled WGS sequence"/>
</dbReference>
<feature type="region of interest" description="Disordered" evidence="1">
    <location>
        <begin position="157"/>
        <end position="192"/>
    </location>
</feature>
<reference evidence="3 4" key="1">
    <citation type="submission" date="2022-07" db="EMBL/GenBank/DDBJ databases">
        <title>Degradation activity of malathion, p-nitrophenol and potential low-temperature adaptation strategy of Rhodococcus sp. FXJ9.536.</title>
        <authorList>
            <person name="Huang J."/>
            <person name="Huang Y."/>
        </authorList>
    </citation>
    <scope>NUCLEOTIDE SEQUENCE [LARGE SCALE GENOMIC DNA]</scope>
    <source>
        <strain evidence="3 4">FXJ9.536</strain>
    </source>
</reference>
<evidence type="ECO:0000313" key="4">
    <source>
        <dbReference type="Proteomes" id="UP001524501"/>
    </source>
</evidence>
<feature type="compositionally biased region" description="Basic residues" evidence="1">
    <location>
        <begin position="158"/>
        <end position="169"/>
    </location>
</feature>